<sequence>MEAKSDWQIRKSLSDRMKYMLNNQLMCDVTFHVGTDKTPIKAHKYMLASSSPVFYSMFEGPLAEKGTVQIVDMEPEYFNMILQFIYTDKITVDYSNVRNLLYGSEKYMLQLLTEECNAILASHVNVDHACVVLQAAHDFNMEDLKTKVLNFIFINGSEVLDSKDFINLSAECLKILLGSDKFRCEEEHIYQKMLHLGST</sequence>
<dbReference type="PROSITE" id="PS50097">
    <property type="entry name" value="BTB"/>
    <property type="match status" value="1"/>
</dbReference>
<evidence type="ECO:0000313" key="2">
    <source>
        <dbReference type="EMBL" id="CAC5406967.1"/>
    </source>
</evidence>
<dbReference type="OrthoDB" id="9979965at2759"/>
<dbReference type="Gene3D" id="3.30.710.10">
    <property type="entry name" value="Potassium Channel Kv1.1, Chain A"/>
    <property type="match status" value="1"/>
</dbReference>
<dbReference type="Proteomes" id="UP000507470">
    <property type="component" value="Unassembled WGS sequence"/>
</dbReference>
<dbReference type="SMART" id="SM00225">
    <property type="entry name" value="BTB"/>
    <property type="match status" value="1"/>
</dbReference>
<dbReference type="InterPro" id="IPR000210">
    <property type="entry name" value="BTB/POZ_dom"/>
</dbReference>
<dbReference type="InterPro" id="IPR011333">
    <property type="entry name" value="SKP1/BTB/POZ_sf"/>
</dbReference>
<protein>
    <recommendedName>
        <fullName evidence="1">BTB domain-containing protein</fullName>
    </recommendedName>
</protein>
<name>A0A6J8DH17_MYTCO</name>
<dbReference type="AlphaFoldDB" id="A0A6J8DH17"/>
<gene>
    <name evidence="2" type="ORF">MCOR_40479</name>
</gene>
<organism evidence="2 3">
    <name type="scientific">Mytilus coruscus</name>
    <name type="common">Sea mussel</name>
    <dbReference type="NCBI Taxonomy" id="42192"/>
    <lineage>
        <taxon>Eukaryota</taxon>
        <taxon>Metazoa</taxon>
        <taxon>Spiralia</taxon>
        <taxon>Lophotrochozoa</taxon>
        <taxon>Mollusca</taxon>
        <taxon>Bivalvia</taxon>
        <taxon>Autobranchia</taxon>
        <taxon>Pteriomorphia</taxon>
        <taxon>Mytilida</taxon>
        <taxon>Mytiloidea</taxon>
        <taxon>Mytilidae</taxon>
        <taxon>Mytilinae</taxon>
        <taxon>Mytilus</taxon>
    </lineage>
</organism>
<dbReference type="EMBL" id="CACVKT020007265">
    <property type="protein sequence ID" value="CAC5406967.1"/>
    <property type="molecule type" value="Genomic_DNA"/>
</dbReference>
<dbReference type="GO" id="GO:0022008">
    <property type="term" value="P:neurogenesis"/>
    <property type="evidence" value="ECO:0007669"/>
    <property type="project" value="TreeGrafter"/>
</dbReference>
<proteinExistence type="predicted"/>
<accession>A0A6J8DH17</accession>
<dbReference type="PANTHER" id="PTHR45774">
    <property type="entry name" value="BTB/POZ DOMAIN-CONTAINING"/>
    <property type="match status" value="1"/>
</dbReference>
<reference evidence="2 3" key="1">
    <citation type="submission" date="2020-06" db="EMBL/GenBank/DDBJ databases">
        <authorList>
            <person name="Li R."/>
            <person name="Bekaert M."/>
        </authorList>
    </citation>
    <scope>NUCLEOTIDE SEQUENCE [LARGE SCALE GENOMIC DNA]</scope>
    <source>
        <strain evidence="3">wild</strain>
    </source>
</reference>
<evidence type="ECO:0000313" key="3">
    <source>
        <dbReference type="Proteomes" id="UP000507470"/>
    </source>
</evidence>
<dbReference type="Pfam" id="PF07707">
    <property type="entry name" value="BACK"/>
    <property type="match status" value="1"/>
</dbReference>
<dbReference type="SUPFAM" id="SSF54695">
    <property type="entry name" value="POZ domain"/>
    <property type="match status" value="1"/>
</dbReference>
<dbReference type="Pfam" id="PF00651">
    <property type="entry name" value="BTB"/>
    <property type="match status" value="1"/>
</dbReference>
<dbReference type="GO" id="GO:0005829">
    <property type="term" value="C:cytosol"/>
    <property type="evidence" value="ECO:0007669"/>
    <property type="project" value="TreeGrafter"/>
</dbReference>
<keyword evidence="3" id="KW-1185">Reference proteome</keyword>
<dbReference type="InterPro" id="IPR011705">
    <property type="entry name" value="BACK"/>
</dbReference>
<feature type="domain" description="BTB" evidence="1">
    <location>
        <begin position="27"/>
        <end position="94"/>
    </location>
</feature>
<evidence type="ECO:0000259" key="1">
    <source>
        <dbReference type="PROSITE" id="PS50097"/>
    </source>
</evidence>
<dbReference type="Gene3D" id="1.25.40.420">
    <property type="match status" value="1"/>
</dbReference>
<dbReference type="PANTHER" id="PTHR45774:SF9">
    <property type="entry name" value="LUTE, ISOFORM D"/>
    <property type="match status" value="1"/>
</dbReference>